<dbReference type="InterPro" id="IPR049875">
    <property type="entry name" value="TypeII_GspH"/>
</dbReference>
<evidence type="ECO:0000256" key="7">
    <source>
        <dbReference type="ARBA" id="ARBA00022989"/>
    </source>
</evidence>
<dbReference type="SUPFAM" id="SSF54523">
    <property type="entry name" value="Pili subunits"/>
    <property type="match status" value="1"/>
</dbReference>
<organism evidence="11 12">
    <name type="scientific">Pseudomonas abietaniphila</name>
    <dbReference type="NCBI Taxonomy" id="89065"/>
    <lineage>
        <taxon>Bacteria</taxon>
        <taxon>Pseudomonadati</taxon>
        <taxon>Pseudomonadota</taxon>
        <taxon>Gammaproteobacteria</taxon>
        <taxon>Pseudomonadales</taxon>
        <taxon>Pseudomonadaceae</taxon>
        <taxon>Pseudomonas</taxon>
    </lineage>
</organism>
<evidence type="ECO:0000256" key="1">
    <source>
        <dbReference type="ARBA" id="ARBA00004377"/>
    </source>
</evidence>
<evidence type="ECO:0000313" key="12">
    <source>
        <dbReference type="Proteomes" id="UP000182894"/>
    </source>
</evidence>
<keyword evidence="8 10" id="KW-0472">Membrane</keyword>
<dbReference type="Proteomes" id="UP000182894">
    <property type="component" value="Unassembled WGS sequence"/>
</dbReference>
<keyword evidence="6 10" id="KW-0812">Transmembrane</keyword>
<gene>
    <name evidence="11" type="ORF">SAMN05216605_10392</name>
</gene>
<name>A0A1G7WXE6_9PSED</name>
<evidence type="ECO:0000256" key="3">
    <source>
        <dbReference type="ARBA" id="ARBA00022475"/>
    </source>
</evidence>
<sequence length="155" mass="17004">MPGRCRGFTLLEILTVMVLIGVLLGLATVGLRAGPAQKARQYAHELVTMITQLRVKAVSDGAEYGVRFDDDGYRLMEWKEGQWFQRSAHPVGEGMSFRLELEGQALQLSHRADEPQLLILSSDETSAFALYFETADGPLLAVSSDGVNDPVIDGH</sequence>
<dbReference type="InterPro" id="IPR002416">
    <property type="entry name" value="T2SS_protein-GspH"/>
</dbReference>
<dbReference type="OrthoDB" id="5730913at2"/>
<keyword evidence="7 10" id="KW-1133">Transmembrane helix</keyword>
<comment type="subcellular location">
    <subcellularLocation>
        <location evidence="1">Cell inner membrane</location>
        <topology evidence="1">Single-pass membrane protein</topology>
    </subcellularLocation>
</comment>
<keyword evidence="3" id="KW-1003">Cell membrane</keyword>
<proteinExistence type="predicted"/>
<feature type="transmembrane region" description="Helical" evidence="10">
    <location>
        <begin position="7"/>
        <end position="31"/>
    </location>
</feature>
<evidence type="ECO:0000256" key="8">
    <source>
        <dbReference type="ARBA" id="ARBA00023136"/>
    </source>
</evidence>
<dbReference type="InterPro" id="IPR045584">
    <property type="entry name" value="Pilin-like"/>
</dbReference>
<protein>
    <recommendedName>
        <fullName evidence="2">Type II secretion system protein H</fullName>
    </recommendedName>
    <alternativeName>
        <fullName evidence="9">General secretion pathway protein H</fullName>
    </alternativeName>
</protein>
<dbReference type="Gene3D" id="3.55.40.10">
    <property type="entry name" value="minor pseudopilin epsh domain"/>
    <property type="match status" value="1"/>
</dbReference>
<evidence type="ECO:0000256" key="9">
    <source>
        <dbReference type="ARBA" id="ARBA00030775"/>
    </source>
</evidence>
<dbReference type="InterPro" id="IPR012902">
    <property type="entry name" value="N_methyl_site"/>
</dbReference>
<keyword evidence="5" id="KW-0997">Cell inner membrane</keyword>
<accession>A0A1G7WXE6</accession>
<dbReference type="PROSITE" id="PS00409">
    <property type="entry name" value="PROKAR_NTER_METHYL"/>
    <property type="match status" value="1"/>
</dbReference>
<dbReference type="NCBIfam" id="TIGR01708">
    <property type="entry name" value="typeII_sec_gspH"/>
    <property type="match status" value="1"/>
</dbReference>
<evidence type="ECO:0000256" key="5">
    <source>
        <dbReference type="ARBA" id="ARBA00022519"/>
    </source>
</evidence>
<dbReference type="EMBL" id="FNCO01000003">
    <property type="protein sequence ID" value="SDG76617.1"/>
    <property type="molecule type" value="Genomic_DNA"/>
</dbReference>
<dbReference type="GO" id="GO:0015627">
    <property type="term" value="C:type II protein secretion system complex"/>
    <property type="evidence" value="ECO:0007669"/>
    <property type="project" value="InterPro"/>
</dbReference>
<dbReference type="GO" id="GO:0015628">
    <property type="term" value="P:protein secretion by the type II secretion system"/>
    <property type="evidence" value="ECO:0007669"/>
    <property type="project" value="InterPro"/>
</dbReference>
<evidence type="ECO:0000256" key="4">
    <source>
        <dbReference type="ARBA" id="ARBA00022481"/>
    </source>
</evidence>
<dbReference type="RefSeq" id="WP_074751591.1">
    <property type="nucleotide sequence ID" value="NZ_FNCO01000003.1"/>
</dbReference>
<dbReference type="Pfam" id="PF07963">
    <property type="entry name" value="N_methyl"/>
    <property type="match status" value="1"/>
</dbReference>
<dbReference type="NCBIfam" id="TIGR02532">
    <property type="entry name" value="IV_pilin_GFxxxE"/>
    <property type="match status" value="1"/>
</dbReference>
<evidence type="ECO:0000256" key="6">
    <source>
        <dbReference type="ARBA" id="ARBA00022692"/>
    </source>
</evidence>
<dbReference type="AlphaFoldDB" id="A0A1G7WXE6"/>
<evidence type="ECO:0000256" key="10">
    <source>
        <dbReference type="SAM" id="Phobius"/>
    </source>
</evidence>
<dbReference type="STRING" id="89065.SAMN05216605_10392"/>
<reference evidence="12" key="1">
    <citation type="submission" date="2016-10" db="EMBL/GenBank/DDBJ databases">
        <authorList>
            <person name="Varghese N."/>
            <person name="Submissions S."/>
        </authorList>
    </citation>
    <scope>NUCLEOTIDE SEQUENCE [LARGE SCALE GENOMIC DNA]</scope>
    <source>
        <strain evidence="12">ATCC 700689</strain>
    </source>
</reference>
<evidence type="ECO:0000256" key="2">
    <source>
        <dbReference type="ARBA" id="ARBA00021549"/>
    </source>
</evidence>
<keyword evidence="12" id="KW-1185">Reference proteome</keyword>
<evidence type="ECO:0000313" key="11">
    <source>
        <dbReference type="EMBL" id="SDG76617.1"/>
    </source>
</evidence>
<dbReference type="PRINTS" id="PR00885">
    <property type="entry name" value="BCTERIALGSPH"/>
</dbReference>
<dbReference type="GO" id="GO:0005886">
    <property type="term" value="C:plasma membrane"/>
    <property type="evidence" value="ECO:0007669"/>
    <property type="project" value="UniProtKB-SubCell"/>
</dbReference>
<keyword evidence="4" id="KW-0488">Methylation</keyword>